<dbReference type="EMBL" id="JAGGJB010000006">
    <property type="protein sequence ID" value="MDN7125502.1"/>
    <property type="molecule type" value="Genomic_DNA"/>
</dbReference>
<dbReference type="Proteomes" id="UP001169492">
    <property type="component" value="Unassembled WGS sequence"/>
</dbReference>
<dbReference type="PANTHER" id="PTHR47990">
    <property type="entry name" value="2-OXOGLUTARATE (2OG) AND FE(II)-DEPENDENT OXYGENASE SUPERFAMILY PROTEIN-RELATED"/>
    <property type="match status" value="1"/>
</dbReference>
<evidence type="ECO:0000256" key="8">
    <source>
        <dbReference type="ARBA" id="ARBA00031282"/>
    </source>
</evidence>
<evidence type="ECO:0000313" key="16">
    <source>
        <dbReference type="Proteomes" id="UP001169492"/>
    </source>
</evidence>
<evidence type="ECO:0000313" key="15">
    <source>
        <dbReference type="Proteomes" id="UP001169491"/>
    </source>
</evidence>
<comment type="catalytic activity">
    <reaction evidence="10">
        <text>L-arginine + 2-oxoglutarate + O2 = guanidine + L-glutamate 5-semialdehyde + succinate + CO2</text>
        <dbReference type="Rhea" id="RHEA:31535"/>
        <dbReference type="ChEBI" id="CHEBI:15379"/>
        <dbReference type="ChEBI" id="CHEBI:16526"/>
        <dbReference type="ChEBI" id="CHEBI:16810"/>
        <dbReference type="ChEBI" id="CHEBI:30031"/>
        <dbReference type="ChEBI" id="CHEBI:30087"/>
        <dbReference type="ChEBI" id="CHEBI:32682"/>
        <dbReference type="ChEBI" id="CHEBI:58066"/>
        <dbReference type="EC" id="1.14.20.7"/>
    </reaction>
</comment>
<comment type="cofactor">
    <cofactor evidence="1">
        <name>Fe(2+)</name>
        <dbReference type="ChEBI" id="CHEBI:29033"/>
    </cofactor>
</comment>
<evidence type="ECO:0000313" key="13">
    <source>
        <dbReference type="EMBL" id="MDN7125502.1"/>
    </source>
</evidence>
<evidence type="ECO:0000256" key="5">
    <source>
        <dbReference type="ARBA" id="ARBA00019045"/>
    </source>
</evidence>
<dbReference type="InterPro" id="IPR027443">
    <property type="entry name" value="IPNS-like_sf"/>
</dbReference>
<name>A0AAW7R177_9GAMM</name>
<evidence type="ECO:0000313" key="14">
    <source>
        <dbReference type="EMBL" id="MDN7130260.1"/>
    </source>
</evidence>
<evidence type="ECO:0000256" key="11">
    <source>
        <dbReference type="RuleBase" id="RU003682"/>
    </source>
</evidence>
<dbReference type="PRINTS" id="PR00682">
    <property type="entry name" value="IPNSYNTHASE"/>
</dbReference>
<dbReference type="Proteomes" id="UP001169491">
    <property type="component" value="Unassembled WGS sequence"/>
</dbReference>
<dbReference type="InterPro" id="IPR044861">
    <property type="entry name" value="IPNS-like_FE2OG_OXY"/>
</dbReference>
<keyword evidence="15" id="KW-1185">Reference proteome</keyword>
<comment type="similarity">
    <text evidence="11">Belongs to the iron/ascorbate-dependent oxidoreductase family.</text>
</comment>
<dbReference type="Gene3D" id="2.60.120.330">
    <property type="entry name" value="B-lactam Antibiotic, Isopenicillin N Synthase, Chain"/>
    <property type="match status" value="1"/>
</dbReference>
<dbReference type="EC" id="1.13.12.19" evidence="4"/>
<evidence type="ECO:0000256" key="7">
    <source>
        <dbReference type="ARBA" id="ARBA00031011"/>
    </source>
</evidence>
<dbReference type="InterPro" id="IPR050231">
    <property type="entry name" value="Iron_ascorbate_oxido_reductase"/>
</dbReference>
<dbReference type="EC" id="1.14.20.7" evidence="3"/>
<comment type="pathway">
    <text evidence="2">Alkene biosynthesis; ethylene biosynthesis via 2-oxoglutarate.</text>
</comment>
<comment type="caution">
    <text evidence="13">The sequence shown here is derived from an EMBL/GenBank/DDBJ whole genome shotgun (WGS) entry which is preliminary data.</text>
</comment>
<comment type="catalytic activity">
    <reaction evidence="9">
        <text>2-oxoglutarate + O2 + 2 H(+) = ethene + 3 CO2 + H2O</text>
        <dbReference type="Rhea" id="RHEA:31523"/>
        <dbReference type="ChEBI" id="CHEBI:15377"/>
        <dbReference type="ChEBI" id="CHEBI:15378"/>
        <dbReference type="ChEBI" id="CHEBI:15379"/>
        <dbReference type="ChEBI" id="CHEBI:16526"/>
        <dbReference type="ChEBI" id="CHEBI:16810"/>
        <dbReference type="ChEBI" id="CHEBI:18153"/>
        <dbReference type="EC" id="1.13.12.19"/>
    </reaction>
</comment>
<dbReference type="GO" id="GO:0046872">
    <property type="term" value="F:metal ion binding"/>
    <property type="evidence" value="ECO:0007669"/>
    <property type="project" value="UniProtKB-KW"/>
</dbReference>
<dbReference type="InterPro" id="IPR026992">
    <property type="entry name" value="DIOX_N"/>
</dbReference>
<evidence type="ECO:0000256" key="9">
    <source>
        <dbReference type="ARBA" id="ARBA00047725"/>
    </source>
</evidence>
<evidence type="ECO:0000256" key="4">
    <source>
        <dbReference type="ARBA" id="ARBA00012531"/>
    </source>
</evidence>
<sequence length="351" mass="38973">MHAYAAPLPIISMTSLDSDEGLAQLRHAASDVGFFYLVDHGLSNEAQQDYLALSKQFFHLSSEEKQSVDMIHSPHFRGYNSVGNEMTAGRLDAREQFDWMNEELALAPEQLQYPWQKLIGPNLWPDAMPILKPTLLTLQRKLSDITVNVLQKLCESLGVDRNALDATLGEQPYTHAKLIRYPAQQSTQQGVGAHKDPGYLTLVMQDSQSGLKVERGDEWVDVEPIPGALVVNIGELLELASDGFLKATNHKVESPVQGVERYSIAFFMAAQLSATVPVLALPPELKTRATGPSIDPANPLLTDVGNNVLKGRLRSHPHVTRKHYCDEPLRHLLDKSFAYMPTAEICDDCRV</sequence>
<keyword evidence="6" id="KW-0266">Ethylene biosynthesis</keyword>
<feature type="domain" description="Fe2OG dioxygenase" evidence="12">
    <location>
        <begin position="172"/>
        <end position="270"/>
    </location>
</feature>
<keyword evidence="11" id="KW-0479">Metal-binding</keyword>
<evidence type="ECO:0000256" key="6">
    <source>
        <dbReference type="ARBA" id="ARBA00022666"/>
    </source>
</evidence>
<accession>A0AAW7R177</accession>
<protein>
    <recommendedName>
        <fullName evidence="5">2-oxoglutarate-dependent ethylene/succinate-forming enzyme</fullName>
        <ecNumber evidence="4">1.13.12.19</ecNumber>
        <ecNumber evidence="3">1.14.20.7</ecNumber>
    </recommendedName>
    <alternativeName>
        <fullName evidence="7">2-oxoglutarate dioxygenase (ethylene-forming)</fullName>
    </alternativeName>
    <alternativeName>
        <fullName evidence="8">2-oxoglutarate/L-arginine monooxygenase/decarboxylase (succinate-forming)</fullName>
    </alternativeName>
</protein>
<evidence type="ECO:0000256" key="3">
    <source>
        <dbReference type="ARBA" id="ARBA00012293"/>
    </source>
</evidence>
<dbReference type="RefSeq" id="WP_301775024.1">
    <property type="nucleotide sequence ID" value="NZ_JAGGJB010000006.1"/>
</dbReference>
<dbReference type="PROSITE" id="PS51471">
    <property type="entry name" value="FE2OG_OXY"/>
    <property type="match status" value="1"/>
</dbReference>
<evidence type="ECO:0000256" key="1">
    <source>
        <dbReference type="ARBA" id="ARBA00001954"/>
    </source>
</evidence>
<keyword evidence="11" id="KW-0408">Iron</keyword>
<dbReference type="GO" id="GO:0009693">
    <property type="term" value="P:ethylene biosynthetic process"/>
    <property type="evidence" value="ECO:0007669"/>
    <property type="project" value="UniProtKB-KW"/>
</dbReference>
<dbReference type="InterPro" id="IPR005123">
    <property type="entry name" value="Oxoglu/Fe-dep_dioxygenase_dom"/>
</dbReference>
<evidence type="ECO:0000256" key="2">
    <source>
        <dbReference type="ARBA" id="ARBA00004767"/>
    </source>
</evidence>
<dbReference type="AlphaFoldDB" id="A0AAW7R177"/>
<gene>
    <name evidence="13" type="ORF">J6I90_11460</name>
    <name evidence="14" type="ORF">J6I92_10275</name>
</gene>
<keyword evidence="11" id="KW-0560">Oxidoreductase</keyword>
<dbReference type="Pfam" id="PF14226">
    <property type="entry name" value="DIOX_N"/>
    <property type="match status" value="1"/>
</dbReference>
<dbReference type="Pfam" id="PF03171">
    <property type="entry name" value="2OG-FeII_Oxy"/>
    <property type="match status" value="1"/>
</dbReference>
<dbReference type="EMBL" id="JAGGJC010000004">
    <property type="protein sequence ID" value="MDN7130260.1"/>
    <property type="molecule type" value="Genomic_DNA"/>
</dbReference>
<dbReference type="GO" id="GO:0102276">
    <property type="term" value="F:2-oxoglutarate oxygenase/decarboxylase (ethylene-forming) activity"/>
    <property type="evidence" value="ECO:0007669"/>
    <property type="project" value="UniProtKB-EC"/>
</dbReference>
<reference evidence="15 16" key="1">
    <citation type="submission" date="2021-03" db="EMBL/GenBank/DDBJ databases">
        <title>Pseudidiomarina terrestris, a new bacterium isolated from saline soil.</title>
        <authorList>
            <person name="Galisteo C."/>
            <person name="De La Haba R."/>
            <person name="Sanchez-Porro C."/>
            <person name="Ventosa A."/>
        </authorList>
    </citation>
    <scope>NUCLEOTIDE SEQUENCE [LARGE SCALE GENOMIC DNA]</scope>
    <source>
        <strain evidence="13 16">1APP75-32.1</strain>
        <strain evidence="15">1APR75-15</strain>
        <strain evidence="14">1ASR75-15</strain>
    </source>
</reference>
<evidence type="ECO:0000256" key="10">
    <source>
        <dbReference type="ARBA" id="ARBA00049359"/>
    </source>
</evidence>
<proteinExistence type="inferred from homology"/>
<evidence type="ECO:0000259" key="12">
    <source>
        <dbReference type="PROSITE" id="PS51471"/>
    </source>
</evidence>
<dbReference type="SUPFAM" id="SSF51197">
    <property type="entry name" value="Clavaminate synthase-like"/>
    <property type="match status" value="1"/>
</dbReference>
<organism evidence="13 16">
    <name type="scientific">Pseudidiomarina terrestris</name>
    <dbReference type="NCBI Taxonomy" id="2820060"/>
    <lineage>
        <taxon>Bacteria</taxon>
        <taxon>Pseudomonadati</taxon>
        <taxon>Pseudomonadota</taxon>
        <taxon>Gammaproteobacteria</taxon>
        <taxon>Alteromonadales</taxon>
        <taxon>Idiomarinaceae</taxon>
        <taxon>Pseudidiomarina</taxon>
    </lineage>
</organism>